<name>A0A6V7PLV3_ANACO</name>
<keyword evidence="3" id="KW-0326">Glycosidase</keyword>
<comment type="similarity">
    <text evidence="1 4">Belongs to the glycosyl hydrolase 17 family.</text>
</comment>
<dbReference type="EMBL" id="LR862149">
    <property type="protein sequence ID" value="CAD1831536.1"/>
    <property type="molecule type" value="Genomic_DNA"/>
</dbReference>
<dbReference type="InterPro" id="IPR017853">
    <property type="entry name" value="GH"/>
</dbReference>
<dbReference type="SUPFAM" id="SSF51445">
    <property type="entry name" value="(Trans)glycosidases"/>
    <property type="match status" value="1"/>
</dbReference>
<organism evidence="5">
    <name type="scientific">Ananas comosus var. bracteatus</name>
    <name type="common">red pineapple</name>
    <dbReference type="NCBI Taxonomy" id="296719"/>
    <lineage>
        <taxon>Eukaryota</taxon>
        <taxon>Viridiplantae</taxon>
        <taxon>Streptophyta</taxon>
        <taxon>Embryophyta</taxon>
        <taxon>Tracheophyta</taxon>
        <taxon>Spermatophyta</taxon>
        <taxon>Magnoliopsida</taxon>
        <taxon>Liliopsida</taxon>
        <taxon>Poales</taxon>
        <taxon>Bromeliaceae</taxon>
        <taxon>Bromelioideae</taxon>
        <taxon>Ananas</taxon>
    </lineage>
</organism>
<proteinExistence type="inferred from homology"/>
<gene>
    <name evidence="5" type="ORF">CB5_LOCUS14747</name>
</gene>
<dbReference type="InterPro" id="IPR044965">
    <property type="entry name" value="Glyco_hydro_17_plant"/>
</dbReference>
<evidence type="ECO:0000256" key="4">
    <source>
        <dbReference type="RuleBase" id="RU004335"/>
    </source>
</evidence>
<dbReference type="GO" id="GO:0004553">
    <property type="term" value="F:hydrolase activity, hydrolyzing O-glycosyl compounds"/>
    <property type="evidence" value="ECO:0007669"/>
    <property type="project" value="InterPro"/>
</dbReference>
<evidence type="ECO:0000313" key="5">
    <source>
        <dbReference type="EMBL" id="CAD1831536.1"/>
    </source>
</evidence>
<evidence type="ECO:0000256" key="3">
    <source>
        <dbReference type="ARBA" id="ARBA00023295"/>
    </source>
</evidence>
<dbReference type="AlphaFoldDB" id="A0A6V7PLV3"/>
<evidence type="ECO:0000256" key="2">
    <source>
        <dbReference type="ARBA" id="ARBA00022801"/>
    </source>
</evidence>
<accession>A0A6V7PLV3</accession>
<evidence type="ECO:0000256" key="1">
    <source>
        <dbReference type="ARBA" id="ARBA00008773"/>
    </source>
</evidence>
<dbReference type="InterPro" id="IPR000490">
    <property type="entry name" value="Glyco_hydro_17"/>
</dbReference>
<keyword evidence="2" id="KW-0378">Hydrolase</keyword>
<dbReference type="PANTHER" id="PTHR32227">
    <property type="entry name" value="GLUCAN ENDO-1,3-BETA-GLUCOSIDASE BG1-RELATED-RELATED"/>
    <property type="match status" value="1"/>
</dbReference>
<dbReference type="GO" id="GO:0005975">
    <property type="term" value="P:carbohydrate metabolic process"/>
    <property type="evidence" value="ECO:0007669"/>
    <property type="project" value="InterPro"/>
</dbReference>
<reference evidence="5" key="1">
    <citation type="submission" date="2020-07" db="EMBL/GenBank/DDBJ databases">
        <authorList>
            <person name="Lin J."/>
        </authorList>
    </citation>
    <scope>NUCLEOTIDE SEQUENCE</scope>
</reference>
<sequence length="159" mass="17464">MQHQSSLSPKKKNKKREEEKSYLSISTFLYKPEIRVVVALPNELLAVAVSRPGYALGWVQRNVAAYYLAIQIAAVAVDNEMFASPRSSLITLLVPTMTNVHAALARFGLDGAMKVSSPIALTALRASYPPSAGAFPNDLAQQPLHLAHRLRTLDSPQRR</sequence>
<dbReference type="Gene3D" id="3.20.20.80">
    <property type="entry name" value="Glycosidases"/>
    <property type="match status" value="1"/>
</dbReference>
<dbReference type="Pfam" id="PF00332">
    <property type="entry name" value="Glyco_hydro_17"/>
    <property type="match status" value="1"/>
</dbReference>
<protein>
    <submittedName>
        <fullName evidence="5">Uncharacterized protein</fullName>
    </submittedName>
</protein>